<dbReference type="NCBIfam" id="TIGR03353">
    <property type="entry name" value="VI_chp_4"/>
    <property type="match status" value="1"/>
</dbReference>
<accession>A0A0D0MWH8</accession>
<evidence type="ECO:0000313" key="2">
    <source>
        <dbReference type="Proteomes" id="UP000032067"/>
    </source>
</evidence>
<dbReference type="Pfam" id="PF05936">
    <property type="entry name" value="T6SS_VasE"/>
    <property type="match status" value="1"/>
</dbReference>
<evidence type="ECO:0000313" key="1">
    <source>
        <dbReference type="EMBL" id="KIQ36966.1"/>
    </source>
</evidence>
<name>A0A0D0MWH8_VARPD</name>
<reference evidence="1 2" key="1">
    <citation type="submission" date="2014-12" db="EMBL/GenBank/DDBJ databases">
        <title>16Stimator: statistical estimation of ribosomal gene copy numbers from draft genome assemblies.</title>
        <authorList>
            <person name="Perisin M.A."/>
            <person name="Vetter M."/>
            <person name="Gilbert J.A."/>
            <person name="Bergelson J."/>
        </authorList>
    </citation>
    <scope>NUCLEOTIDE SEQUENCE [LARGE SCALE GENOMIC DNA]</scope>
    <source>
        <strain evidence="1 2">MEDvA23</strain>
    </source>
</reference>
<dbReference type="PANTHER" id="PTHR35566:SF1">
    <property type="entry name" value="TYPE VI SECRETION SYSTEM BASEPLATE COMPONENT TSSK1"/>
    <property type="match status" value="1"/>
</dbReference>
<dbReference type="AlphaFoldDB" id="A0A0D0MWH8"/>
<gene>
    <name evidence="1" type="ORF">RT97_00880</name>
</gene>
<dbReference type="InterPro" id="IPR010263">
    <property type="entry name" value="T6SS_TssK"/>
</dbReference>
<organism evidence="1 2">
    <name type="scientific">Variovorax paradoxus</name>
    <dbReference type="NCBI Taxonomy" id="34073"/>
    <lineage>
        <taxon>Bacteria</taxon>
        <taxon>Pseudomonadati</taxon>
        <taxon>Pseudomonadota</taxon>
        <taxon>Betaproteobacteria</taxon>
        <taxon>Burkholderiales</taxon>
        <taxon>Comamonadaceae</taxon>
        <taxon>Variovorax</taxon>
    </lineage>
</organism>
<dbReference type="EMBL" id="JXQQ01000004">
    <property type="protein sequence ID" value="KIQ36966.1"/>
    <property type="molecule type" value="Genomic_DNA"/>
</dbReference>
<proteinExistence type="predicted"/>
<dbReference type="Proteomes" id="UP000032067">
    <property type="component" value="Unassembled WGS sequence"/>
</dbReference>
<protein>
    <submittedName>
        <fullName evidence="1">Type VI secretion protein</fullName>
    </submittedName>
</protein>
<dbReference type="OrthoDB" id="9775333at2"/>
<comment type="caution">
    <text evidence="1">The sequence shown here is derived from an EMBL/GenBank/DDBJ whole genome shotgun (WGS) entry which is preliminary data.</text>
</comment>
<sequence>MVTVRNSGSARLGAHPQALANRVVWSEGMYLRPQHFQQLERYVEQYVTRRAAGLQGAYWGWLHLDIDRDAYALGRVSLLGGAGVLPDGTPFSFGIEDAPAPYEVPNDLTDELIVLALPLRRPGSEEVIFAEDEGSAARFGVIEREVADGNAVALGPAVLQLAAPRLRLARASSLTAEWQAIGAVRVIERRTDHKLVVDANYIPPVLDASAHAMLRSMIAELHGLLTQRSEALASRLSQPGRGGVSEVSDFLLLELVNRYLATTWHAQQAVQVHPEQLFIDWLKLACHLATHTSPTRRPVLWPVYDHDNLNESIRPLMEELRRSLSAVLEQSAIAIELEERSHGVRVGRMPDPVLVRNAGFVLAVHADLPADAIQQRFPTQVKIGSVERIRDLVQLQLPGVTVRPLPVAPRQIPYNAGYHYFELDKSGDMWRQLEKSGGVAMHLAGDFPGLAMEFWAIRP</sequence>
<dbReference type="PANTHER" id="PTHR35566">
    <property type="entry name" value="BLR3599 PROTEIN"/>
    <property type="match status" value="1"/>
</dbReference>